<keyword evidence="3" id="KW-1185">Reference proteome</keyword>
<evidence type="ECO:0000313" key="2">
    <source>
        <dbReference type="EMBL" id="KAK9839202.1"/>
    </source>
</evidence>
<dbReference type="SUPFAM" id="SSF54495">
    <property type="entry name" value="UBC-like"/>
    <property type="match status" value="1"/>
</dbReference>
<dbReference type="InterPro" id="IPR016135">
    <property type="entry name" value="UBQ-conjugating_enzyme/RWD"/>
</dbReference>
<dbReference type="InterPro" id="IPR059181">
    <property type="entry name" value="RWDD2A-B_C"/>
</dbReference>
<dbReference type="EMBL" id="JALJOU010000017">
    <property type="protein sequence ID" value="KAK9839202.1"/>
    <property type="molecule type" value="Genomic_DNA"/>
</dbReference>
<comment type="caution">
    <text evidence="2">The sequence shown here is derived from an EMBL/GenBank/DDBJ whole genome shotgun (WGS) entry which is preliminary data.</text>
</comment>
<dbReference type="Gene3D" id="3.10.110.10">
    <property type="entry name" value="Ubiquitin Conjugating Enzyme"/>
    <property type="match status" value="1"/>
</dbReference>
<feature type="domain" description="Small nuclear ribonucleoprotein Prp3 C-terminal" evidence="1">
    <location>
        <begin position="128"/>
        <end position="192"/>
    </location>
</feature>
<dbReference type="AlphaFoldDB" id="A0AAW1RZG8"/>
<dbReference type="PANTHER" id="PTHR15955:SF8">
    <property type="entry name" value="RWD DOMAIN-CONTAINING PROTEIN 2B-RELATED"/>
    <property type="match status" value="1"/>
</dbReference>
<evidence type="ECO:0000259" key="1">
    <source>
        <dbReference type="Pfam" id="PF06544"/>
    </source>
</evidence>
<dbReference type="Pfam" id="PF06544">
    <property type="entry name" value="Prp3_C"/>
    <property type="match status" value="1"/>
</dbReference>
<proteinExistence type="predicted"/>
<gene>
    <name evidence="2" type="ORF">WJX81_001051</name>
</gene>
<dbReference type="Proteomes" id="UP001445335">
    <property type="component" value="Unassembled WGS sequence"/>
</dbReference>
<name>A0AAW1RZG8_9CHLO</name>
<evidence type="ECO:0000313" key="3">
    <source>
        <dbReference type="Proteomes" id="UP001445335"/>
    </source>
</evidence>
<reference evidence="2 3" key="1">
    <citation type="journal article" date="2024" name="Nat. Commun.">
        <title>Phylogenomics reveals the evolutionary origins of lichenization in chlorophyte algae.</title>
        <authorList>
            <person name="Puginier C."/>
            <person name="Libourel C."/>
            <person name="Otte J."/>
            <person name="Skaloud P."/>
            <person name="Haon M."/>
            <person name="Grisel S."/>
            <person name="Petersen M."/>
            <person name="Berrin J.G."/>
            <person name="Delaux P.M."/>
            <person name="Dal Grande F."/>
            <person name="Keller J."/>
        </authorList>
    </citation>
    <scope>NUCLEOTIDE SEQUENCE [LARGE SCALE GENOMIC DNA]</scope>
    <source>
        <strain evidence="2 3">SAG 245.80</strain>
    </source>
</reference>
<dbReference type="InterPro" id="IPR010541">
    <property type="entry name" value="Prp3_C"/>
</dbReference>
<accession>A0AAW1RZG8</accession>
<dbReference type="PANTHER" id="PTHR15955">
    <property type="entry name" value="RWD DOMAIN CONTAINING PROTEIN 2"/>
    <property type="match status" value="1"/>
</dbReference>
<organism evidence="2 3">
    <name type="scientific">Elliptochloris bilobata</name>
    <dbReference type="NCBI Taxonomy" id="381761"/>
    <lineage>
        <taxon>Eukaryota</taxon>
        <taxon>Viridiplantae</taxon>
        <taxon>Chlorophyta</taxon>
        <taxon>core chlorophytes</taxon>
        <taxon>Trebouxiophyceae</taxon>
        <taxon>Trebouxiophyceae incertae sedis</taxon>
        <taxon>Elliptochloris clade</taxon>
        <taxon>Elliptochloris</taxon>
    </lineage>
</organism>
<dbReference type="CDD" id="cd24163">
    <property type="entry name" value="RWDD2_C"/>
    <property type="match status" value="1"/>
</dbReference>
<sequence>MDWVQQVEEFHALQSVYGEAGAVEEDSEGLLAQAQQALESGPGALVHAPQLSGRVRLHDAAVPGDEPLALHFSLPRGYPCSASPVLRVECGARRDAHDALATAVAERAAAAGQAGHAGSSEHGPVGRRVIWFHHIRSPTKRKRIVEWADELDIGGFSVIGYPGVIICEGGEEDVAEYVKRIRALRWLAMALRAQEAAQADAPGSAGRCFTAPDARPLRELAADGGLSVLGAECRAVGLEHLFKAALKIGG</sequence>
<protein>
    <recommendedName>
        <fullName evidence="1">Small nuclear ribonucleoprotein Prp3 C-terminal domain-containing protein</fullName>
    </recommendedName>
</protein>
<dbReference type="InterPro" id="IPR017359">
    <property type="entry name" value="Phi-like"/>
</dbReference>